<dbReference type="RefSeq" id="WP_099651464.1">
    <property type="nucleotide sequence ID" value="NZ_CP024411.1"/>
</dbReference>
<dbReference type="Gene3D" id="3.30.1360.60">
    <property type="entry name" value="Glucose permease domain IIB"/>
    <property type="match status" value="1"/>
</dbReference>
<feature type="domain" description="PTS EIIC type-1" evidence="16">
    <location>
        <begin position="278"/>
        <end position="667"/>
    </location>
</feature>
<dbReference type="AlphaFoldDB" id="A0A3S5Y0C8"/>
<keyword evidence="4" id="KW-0762">Sugar transport</keyword>
<keyword evidence="3" id="KW-1003">Cell membrane</keyword>
<comment type="subcellular location">
    <subcellularLocation>
        <location evidence="1">Cell membrane</location>
        <topology evidence="1">Multi-pass membrane protein</topology>
    </subcellularLocation>
</comment>
<dbReference type="PANTHER" id="PTHR30175:SF1">
    <property type="entry name" value="PTS SYSTEM ARBUTIN-, CELLOBIOSE-, AND SALICIN-SPECIFIC EIIBC COMPONENT-RELATED"/>
    <property type="match status" value="1"/>
</dbReference>
<organism evidence="17 18">
    <name type="scientific">Mesoplasma entomophilum</name>
    <dbReference type="NCBI Taxonomy" id="2149"/>
    <lineage>
        <taxon>Bacteria</taxon>
        <taxon>Bacillati</taxon>
        <taxon>Mycoplasmatota</taxon>
        <taxon>Mollicutes</taxon>
        <taxon>Entomoplasmatales</taxon>
        <taxon>Entomoplasmataceae</taxon>
        <taxon>Mesoplasma</taxon>
    </lineage>
</organism>
<feature type="transmembrane region" description="Helical" evidence="13">
    <location>
        <begin position="414"/>
        <end position="432"/>
    </location>
</feature>
<reference evidence="17 18" key="1">
    <citation type="submission" date="2017-10" db="EMBL/GenBank/DDBJ databases">
        <title>Complete Genome Sequence of Mesoplasma entomophilum.</title>
        <authorList>
            <person name="Knight T.F."/>
            <person name="Citino T."/>
            <person name="Rubinstein R."/>
            <person name="Neuschaefer Z."/>
        </authorList>
    </citation>
    <scope>NUCLEOTIDE SEQUENCE [LARGE SCALE GENOMIC DNA]</scope>
    <source>
        <strain evidence="17 18">TAC</strain>
    </source>
</reference>
<dbReference type="PROSITE" id="PS51103">
    <property type="entry name" value="PTS_EIIC_TYPE_1"/>
    <property type="match status" value="1"/>
</dbReference>
<evidence type="ECO:0000313" key="18">
    <source>
        <dbReference type="Proteomes" id="UP000232226"/>
    </source>
</evidence>
<evidence type="ECO:0000256" key="7">
    <source>
        <dbReference type="ARBA" id="ARBA00022692"/>
    </source>
</evidence>
<feature type="transmembrane region" description="Helical" evidence="13">
    <location>
        <begin position="275"/>
        <end position="304"/>
    </location>
</feature>
<keyword evidence="7 13" id="KW-0812">Transmembrane</keyword>
<evidence type="ECO:0000259" key="14">
    <source>
        <dbReference type="PROSITE" id="PS51093"/>
    </source>
</evidence>
<dbReference type="GO" id="GO:0016301">
    <property type="term" value="F:kinase activity"/>
    <property type="evidence" value="ECO:0007669"/>
    <property type="project" value="UniProtKB-KW"/>
</dbReference>
<dbReference type="GO" id="GO:0008982">
    <property type="term" value="F:protein-N(PI)-phosphohistidine-sugar phosphotransferase activity"/>
    <property type="evidence" value="ECO:0007669"/>
    <property type="project" value="InterPro"/>
</dbReference>
<dbReference type="GO" id="GO:0005886">
    <property type="term" value="C:plasma membrane"/>
    <property type="evidence" value="ECO:0007669"/>
    <property type="project" value="UniProtKB-SubCell"/>
</dbReference>
<dbReference type="GO" id="GO:0090563">
    <property type="term" value="F:protein-phosphocysteine-sugar phosphotransferase activity"/>
    <property type="evidence" value="ECO:0007669"/>
    <property type="project" value="TreeGrafter"/>
</dbReference>
<dbReference type="InterPro" id="IPR001996">
    <property type="entry name" value="PTS_IIB_1"/>
</dbReference>
<feature type="transmembrane region" description="Helical" evidence="13">
    <location>
        <begin position="324"/>
        <end position="345"/>
    </location>
</feature>
<evidence type="ECO:0000256" key="11">
    <source>
        <dbReference type="PROSITE-ProRule" id="PRU00421"/>
    </source>
</evidence>
<dbReference type="InterPro" id="IPR003352">
    <property type="entry name" value="PTS_EIIC"/>
</dbReference>
<dbReference type="InterPro" id="IPR050558">
    <property type="entry name" value="PTS_Sugar-Specific_Components"/>
</dbReference>
<dbReference type="KEGG" id="ment:CS528_03485"/>
<keyword evidence="9 13" id="KW-1133">Transmembrane helix</keyword>
<feature type="transmembrane region" description="Helical" evidence="13">
    <location>
        <begin position="485"/>
        <end position="514"/>
    </location>
</feature>
<dbReference type="GO" id="GO:0009401">
    <property type="term" value="P:phosphoenolpyruvate-dependent sugar phosphotransferase system"/>
    <property type="evidence" value="ECO:0007669"/>
    <property type="project" value="UniProtKB-KW"/>
</dbReference>
<evidence type="ECO:0000259" key="16">
    <source>
        <dbReference type="PROSITE" id="PS51103"/>
    </source>
</evidence>
<feature type="transmembrane region" description="Helical" evidence="13">
    <location>
        <begin position="526"/>
        <end position="547"/>
    </location>
</feature>
<dbReference type="PROSITE" id="PS51093">
    <property type="entry name" value="PTS_EIIA_TYPE_1"/>
    <property type="match status" value="1"/>
</dbReference>
<dbReference type="Gene3D" id="2.70.70.10">
    <property type="entry name" value="Glucose Permease (Domain IIA)"/>
    <property type="match status" value="1"/>
</dbReference>
<feature type="transmembrane region" description="Helical" evidence="13">
    <location>
        <begin position="628"/>
        <end position="649"/>
    </location>
</feature>
<evidence type="ECO:0000256" key="8">
    <source>
        <dbReference type="ARBA" id="ARBA00022777"/>
    </source>
</evidence>
<keyword evidence="10 13" id="KW-0472">Membrane</keyword>
<feature type="transmembrane region" description="Helical" evidence="13">
    <location>
        <begin position="585"/>
        <end position="608"/>
    </location>
</feature>
<feature type="coiled-coil region" evidence="12">
    <location>
        <begin position="771"/>
        <end position="816"/>
    </location>
</feature>
<sequence length="865" mass="96724">MEFKIYAPVDCDVKPIEECTDKIFAQKLLGEGLCIIPKNSDFYSPLEEGKVSLIFETKHAFFMEYDEIKVLMHIGMDTVGLQGKPFDVKVIEKEKVSLNSKIVGVNLKFIEKQNLSIETPIVFEQENIESIVVKKISKGFAKKGDLIGVFEIQKKELTPKINKKTGLKNLNSFKSKYVLAGEQFLKDVGESNFSQVYNCMTRLRFTVIDKQKVKEAEIKKNELVRGIIWNGNELQIVIGGEVYKVKDEITNIQNGVYGQSHSEKKEIQKPPLAKTLMSIVTGIMVPQIPMLMAVGLFAAMQAMLVQFGVLQAVNEGSNPGNVDLISGLFYIMSKVGLNMIGVMFCYSTVKYFKGNTILAILVGLTLTSRFLFQGIPTPIEEAGFGDWVAGVKGTGWLIFKIGDYPILVKAYEGSVLPFIASGILIVLLDKWIKTWMPSVIDIIFRGFIIYALTILPVLFILGPILSFVEMGASKVAVALENPKLFGLGVALFTFLWTPLVLTGIHGAIIMSILVSTIMQNPVVPSVLVGAVAIAAFAQVGAALGVALITKNSQLRSFSWGAIIAGLFGVTEPIIYGINLPKGKPFVAGCIAAAFGGFMAGILKLEVVFPAGMGIFGFSGMETITKQMLYILDWIITIAIAAGLTILIYSEKWDEFKYTKLKLKKLNKILTNVLVEQGLSKEQIKEQIESIENKYLNELKTNKESFDKYFKYIIKKNKLEDKISKLSNLEEKNKKRLFAKAEKMISKQDKYSIEKINDSIQKSNDYNLSTQINKVENELIQLVKENQEMSNTFEICIEKLTKNYKNVIKELTKLSNYKEVEMFEPLFFNGLNSIKINFGIYDQQNYGLTKSQKKDYKKMIKNNGGN</sequence>
<evidence type="ECO:0000256" key="4">
    <source>
        <dbReference type="ARBA" id="ARBA00022597"/>
    </source>
</evidence>
<dbReference type="NCBIfam" id="TIGR00830">
    <property type="entry name" value="PTBA"/>
    <property type="match status" value="1"/>
</dbReference>
<dbReference type="InterPro" id="IPR036878">
    <property type="entry name" value="Glu_permease_IIB"/>
</dbReference>
<evidence type="ECO:0000256" key="2">
    <source>
        <dbReference type="ARBA" id="ARBA00022448"/>
    </source>
</evidence>
<protein>
    <recommendedName>
        <fullName evidence="19">PTS beta-glucoside transporter subunit IIABC</fullName>
    </recommendedName>
</protein>
<keyword evidence="18" id="KW-1185">Reference proteome</keyword>
<keyword evidence="6" id="KW-0598">Phosphotransferase system</keyword>
<dbReference type="PANTHER" id="PTHR30175">
    <property type="entry name" value="PHOSPHOTRANSFERASE SYSTEM TRANSPORT PROTEIN"/>
    <property type="match status" value="1"/>
</dbReference>
<dbReference type="Pfam" id="PF02378">
    <property type="entry name" value="PTS_EIIC"/>
    <property type="match status" value="1"/>
</dbReference>
<dbReference type="Proteomes" id="UP000232226">
    <property type="component" value="Chromosome"/>
</dbReference>
<feature type="coiled-coil region" evidence="12">
    <location>
        <begin position="673"/>
        <end position="735"/>
    </location>
</feature>
<evidence type="ECO:0000313" key="17">
    <source>
        <dbReference type="EMBL" id="ATQ35797.1"/>
    </source>
</evidence>
<feature type="transmembrane region" description="Helical" evidence="13">
    <location>
        <begin position="357"/>
        <end position="375"/>
    </location>
</feature>
<evidence type="ECO:0000256" key="5">
    <source>
        <dbReference type="ARBA" id="ARBA00022679"/>
    </source>
</evidence>
<gene>
    <name evidence="17" type="ORF">CS528_03485</name>
</gene>
<dbReference type="InterPro" id="IPR011055">
    <property type="entry name" value="Dup_hybrid_motif"/>
</dbReference>
<feature type="domain" description="PTS EIIB type-1" evidence="15">
    <location>
        <begin position="177"/>
        <end position="259"/>
    </location>
</feature>
<evidence type="ECO:0008006" key="19">
    <source>
        <dbReference type="Google" id="ProtNLM"/>
    </source>
</evidence>
<evidence type="ECO:0000256" key="13">
    <source>
        <dbReference type="SAM" id="Phobius"/>
    </source>
</evidence>
<evidence type="ECO:0000256" key="6">
    <source>
        <dbReference type="ARBA" id="ARBA00022683"/>
    </source>
</evidence>
<keyword evidence="5" id="KW-0808">Transferase</keyword>
<dbReference type="InterPro" id="IPR013013">
    <property type="entry name" value="PTS_EIIC_1"/>
</dbReference>
<dbReference type="Pfam" id="PF00358">
    <property type="entry name" value="PTS_EIIA_1"/>
    <property type="match status" value="1"/>
</dbReference>
<evidence type="ECO:0000256" key="12">
    <source>
        <dbReference type="SAM" id="Coils"/>
    </source>
</evidence>
<proteinExistence type="predicted"/>
<name>A0A3S5Y0C8_9MOLU</name>
<feature type="domain" description="PTS EIIA type-1" evidence="14">
    <location>
        <begin position="21"/>
        <end position="125"/>
    </location>
</feature>
<evidence type="ECO:0000256" key="3">
    <source>
        <dbReference type="ARBA" id="ARBA00022475"/>
    </source>
</evidence>
<dbReference type="EMBL" id="CP024411">
    <property type="protein sequence ID" value="ATQ35797.1"/>
    <property type="molecule type" value="Genomic_DNA"/>
</dbReference>
<evidence type="ECO:0000256" key="9">
    <source>
        <dbReference type="ARBA" id="ARBA00022989"/>
    </source>
</evidence>
<feature type="transmembrane region" description="Helical" evidence="13">
    <location>
        <begin position="559"/>
        <end position="578"/>
    </location>
</feature>
<feature type="transmembrane region" description="Helical" evidence="13">
    <location>
        <begin position="444"/>
        <end position="465"/>
    </location>
</feature>
<keyword evidence="8" id="KW-0418">Kinase</keyword>
<dbReference type="SUPFAM" id="SSF55604">
    <property type="entry name" value="Glucose permease domain IIB"/>
    <property type="match status" value="1"/>
</dbReference>
<evidence type="ECO:0000256" key="1">
    <source>
        <dbReference type="ARBA" id="ARBA00004651"/>
    </source>
</evidence>
<accession>A0A3S5Y0C8</accession>
<dbReference type="Pfam" id="PF00367">
    <property type="entry name" value="PTS_EIIB"/>
    <property type="match status" value="1"/>
</dbReference>
<dbReference type="PROSITE" id="PS51098">
    <property type="entry name" value="PTS_EIIB_TYPE_1"/>
    <property type="match status" value="1"/>
</dbReference>
<keyword evidence="2" id="KW-0813">Transport</keyword>
<evidence type="ECO:0000256" key="10">
    <source>
        <dbReference type="ARBA" id="ARBA00023136"/>
    </source>
</evidence>
<dbReference type="PROSITE" id="PS01035">
    <property type="entry name" value="PTS_EIIB_TYPE_1_CYS"/>
    <property type="match status" value="1"/>
</dbReference>
<dbReference type="InterPro" id="IPR001127">
    <property type="entry name" value="PTS_EIIA_1_perm"/>
</dbReference>
<dbReference type="SUPFAM" id="SSF51261">
    <property type="entry name" value="Duplicated hybrid motif"/>
    <property type="match status" value="1"/>
</dbReference>
<dbReference type="InterPro" id="IPR018113">
    <property type="entry name" value="PTrfase_EIIB_Cys"/>
</dbReference>
<keyword evidence="12" id="KW-0175">Coiled coil</keyword>
<evidence type="ECO:0000259" key="15">
    <source>
        <dbReference type="PROSITE" id="PS51098"/>
    </source>
</evidence>
<feature type="active site" description="Phosphocysteine intermediate; for EIIB activity" evidence="11">
    <location>
        <position position="199"/>
    </location>
</feature>